<feature type="chain" id="PRO_5040447652" evidence="1">
    <location>
        <begin position="19"/>
        <end position="129"/>
    </location>
</feature>
<gene>
    <name evidence="2" type="ORF">K431DRAFT_272622</name>
</gene>
<sequence length="129" mass="14910">MHFATFIIPFVVASSVLASPISSFRDIERRWFEGQSEKQIHNAHDIREATPAWNVDRNGKRADSFSFATDSRTMQENLLDKRDDKLTTKMKEFVKDFMASKGMDITDEIDQDAAPVLKPKRGMEYRYTS</sequence>
<dbReference type="OrthoDB" id="3907350at2759"/>
<protein>
    <submittedName>
        <fullName evidence="2">Uncharacterized protein</fullName>
    </submittedName>
</protein>
<proteinExistence type="predicted"/>
<comment type="caution">
    <text evidence="2">The sequence shown here is derived from an EMBL/GenBank/DDBJ whole genome shotgun (WGS) entry which is preliminary data.</text>
</comment>
<feature type="signal peptide" evidence="1">
    <location>
        <begin position="1"/>
        <end position="18"/>
    </location>
</feature>
<evidence type="ECO:0000313" key="2">
    <source>
        <dbReference type="EMBL" id="KAF2719553.1"/>
    </source>
</evidence>
<keyword evidence="3" id="KW-1185">Reference proteome</keyword>
<reference evidence="2" key="1">
    <citation type="journal article" date="2020" name="Stud. Mycol.">
        <title>101 Dothideomycetes genomes: a test case for predicting lifestyles and emergence of pathogens.</title>
        <authorList>
            <person name="Haridas S."/>
            <person name="Albert R."/>
            <person name="Binder M."/>
            <person name="Bloem J."/>
            <person name="Labutti K."/>
            <person name="Salamov A."/>
            <person name="Andreopoulos B."/>
            <person name="Baker S."/>
            <person name="Barry K."/>
            <person name="Bills G."/>
            <person name="Bluhm B."/>
            <person name="Cannon C."/>
            <person name="Castanera R."/>
            <person name="Culley D."/>
            <person name="Daum C."/>
            <person name="Ezra D."/>
            <person name="Gonzalez J."/>
            <person name="Henrissat B."/>
            <person name="Kuo A."/>
            <person name="Liang C."/>
            <person name="Lipzen A."/>
            <person name="Lutzoni F."/>
            <person name="Magnuson J."/>
            <person name="Mondo S."/>
            <person name="Nolan M."/>
            <person name="Ohm R."/>
            <person name="Pangilinan J."/>
            <person name="Park H.-J."/>
            <person name="Ramirez L."/>
            <person name="Alfaro M."/>
            <person name="Sun H."/>
            <person name="Tritt A."/>
            <person name="Yoshinaga Y."/>
            <person name="Zwiers L.-H."/>
            <person name="Turgeon B."/>
            <person name="Goodwin S."/>
            <person name="Spatafora J."/>
            <person name="Crous P."/>
            <person name="Grigoriev I."/>
        </authorList>
    </citation>
    <scope>NUCLEOTIDE SEQUENCE</scope>
    <source>
        <strain evidence="2">CBS 116435</strain>
    </source>
</reference>
<keyword evidence="1" id="KW-0732">Signal</keyword>
<name>A0A9P4Q2U4_9PEZI</name>
<organism evidence="2 3">
    <name type="scientific">Polychaeton citri CBS 116435</name>
    <dbReference type="NCBI Taxonomy" id="1314669"/>
    <lineage>
        <taxon>Eukaryota</taxon>
        <taxon>Fungi</taxon>
        <taxon>Dikarya</taxon>
        <taxon>Ascomycota</taxon>
        <taxon>Pezizomycotina</taxon>
        <taxon>Dothideomycetes</taxon>
        <taxon>Dothideomycetidae</taxon>
        <taxon>Capnodiales</taxon>
        <taxon>Capnodiaceae</taxon>
        <taxon>Polychaeton</taxon>
    </lineage>
</organism>
<evidence type="ECO:0000313" key="3">
    <source>
        <dbReference type="Proteomes" id="UP000799441"/>
    </source>
</evidence>
<dbReference type="EMBL" id="MU003810">
    <property type="protein sequence ID" value="KAF2719553.1"/>
    <property type="molecule type" value="Genomic_DNA"/>
</dbReference>
<dbReference type="AlphaFoldDB" id="A0A9P4Q2U4"/>
<accession>A0A9P4Q2U4</accession>
<dbReference type="Proteomes" id="UP000799441">
    <property type="component" value="Unassembled WGS sequence"/>
</dbReference>
<evidence type="ECO:0000256" key="1">
    <source>
        <dbReference type="SAM" id="SignalP"/>
    </source>
</evidence>